<gene>
    <name evidence="3" type="ORF">M3P05_12130</name>
</gene>
<reference evidence="3 4" key="1">
    <citation type="submission" date="2022-05" db="EMBL/GenBank/DDBJ databases">
        <authorList>
            <person name="Park J.-S."/>
        </authorList>
    </citation>
    <scope>NUCLEOTIDE SEQUENCE [LARGE SCALE GENOMIC DNA]</scope>
    <source>
        <strain evidence="3 4">2012CJ34-2</strain>
    </source>
</reference>
<keyword evidence="4" id="KW-1185">Reference proteome</keyword>
<protein>
    <submittedName>
        <fullName evidence="3">Uncharacterized protein</fullName>
    </submittedName>
</protein>
<dbReference type="EMBL" id="JAMFLX010000015">
    <property type="protein sequence ID" value="MCL6270674.1"/>
    <property type="molecule type" value="Genomic_DNA"/>
</dbReference>
<feature type="region of interest" description="Disordered" evidence="2">
    <location>
        <begin position="580"/>
        <end position="727"/>
    </location>
</feature>
<feature type="compositionally biased region" description="Basic and acidic residues" evidence="2">
    <location>
        <begin position="580"/>
        <end position="597"/>
    </location>
</feature>
<feature type="compositionally biased region" description="Basic and acidic residues" evidence="2">
    <location>
        <begin position="718"/>
        <end position="727"/>
    </location>
</feature>
<sequence length="727" mass="81861">MSGGVQGPQGPTDVGMLRKVYEGVKSVVTGKAFTRSVSQEESGEQHFGVSDDVLRQFEVTQKRTDQLWRNTPEHQEAAGKMVNIQKFGSVVDEINSGGVELKRSGASLEELDKGSSDKAYSSALMAEFVYNDPRFEAVEKEVNMLEDVCRYVEATNKDIKKLRDEMERLKAQGQSGSARRAELAARYSELLEEMEELPQVQKLEENRAELGMKMRTVIVDLLQEAVNNETAVMRAQNDVIGKQQDAIRALGHQIDLDHDGQGFEGSVKDLKVIHRQMMKKHKVMTAQAKNASSPKHVELLLKMLNEARSEFVTSSQPHDHAVDSFKDNLQSQLQAAVAKRNTPEAQERIQKQLDALEGRTNWSVNAERLGYLERELGELSVKFSTMRETMRSSFKDFVKHVKGRKLIAAKTALMLGLASWFSQRVLKKRVVQCTDKVVSVRKNLQMSSGMVTIGEDGTVSVPEELRPLYKTGLRPRPVFTREGLDKDAGMSVFSWDLADQSLQQVRKKREMHTELLKNDKVIDAGFREVCDDMAKLVEEAKAIVVQTPRVVAAKEMAEEIGADELLEELNGTLAEYKKVSDEKRMQEYREERNERALQRGSAQLKEALEKQTSELNKGRKSRAQRVAELAEQRKAQDQALGGTTEPVSEEKLGYDDNFSSTETMSNPLPETDSFSTAGFESNPQSLADDDFERVMNRKYNPFSLEEDDSNPQSLADSDFDKVMNKKD</sequence>
<evidence type="ECO:0000313" key="4">
    <source>
        <dbReference type="Proteomes" id="UP001203338"/>
    </source>
</evidence>
<dbReference type="Proteomes" id="UP001203338">
    <property type="component" value="Unassembled WGS sequence"/>
</dbReference>
<evidence type="ECO:0000256" key="2">
    <source>
        <dbReference type="SAM" id="MobiDB-lite"/>
    </source>
</evidence>
<accession>A0ABT0PH36</accession>
<feature type="compositionally biased region" description="Polar residues" evidence="2">
    <location>
        <begin position="657"/>
        <end position="685"/>
    </location>
</feature>
<evidence type="ECO:0000313" key="3">
    <source>
        <dbReference type="EMBL" id="MCL6270674.1"/>
    </source>
</evidence>
<comment type="caution">
    <text evidence="3">The sequence shown here is derived from an EMBL/GenBank/DDBJ whole genome shotgun (WGS) entry which is preliminary data.</text>
</comment>
<keyword evidence="1" id="KW-0175">Coiled coil</keyword>
<feature type="coiled-coil region" evidence="1">
    <location>
        <begin position="152"/>
        <end position="179"/>
    </location>
</feature>
<evidence type="ECO:0000256" key="1">
    <source>
        <dbReference type="SAM" id="Coils"/>
    </source>
</evidence>
<name>A0ABT0PH36_9GAMM</name>
<organism evidence="3 4">
    <name type="scientific">Parendozoicomonas callyspongiae</name>
    <dbReference type="NCBI Taxonomy" id="2942213"/>
    <lineage>
        <taxon>Bacteria</taxon>
        <taxon>Pseudomonadati</taxon>
        <taxon>Pseudomonadota</taxon>
        <taxon>Gammaproteobacteria</taxon>
        <taxon>Oceanospirillales</taxon>
        <taxon>Endozoicomonadaceae</taxon>
        <taxon>Parendozoicomonas</taxon>
    </lineage>
</organism>
<dbReference type="RefSeq" id="WP_249699935.1">
    <property type="nucleotide sequence ID" value="NZ_JAMFLX010000015.1"/>
</dbReference>
<proteinExistence type="predicted"/>